<dbReference type="RefSeq" id="WP_171267319.1">
    <property type="nucleotide sequence ID" value="NZ_CP039543.1"/>
</dbReference>
<accession>A0ABX6NGI4</accession>
<keyword evidence="1" id="KW-0812">Transmembrane</keyword>
<dbReference type="EMBL" id="CP039543">
    <property type="protein sequence ID" value="QJT09341.1"/>
    <property type="molecule type" value="Genomic_DNA"/>
</dbReference>
<evidence type="ECO:0000313" key="2">
    <source>
        <dbReference type="EMBL" id="QJT09341.1"/>
    </source>
</evidence>
<sequence>MITRLTNFAYKLLGSFWLIPTAMAILGALSAHVFISLDILFSDMGYDISIPPLVGKSLEGGQATLSTVASSMVSVVSVTFSVTIVALTMASSQFGPRLLGTILRDRRSQACLGVFLLTYLHCLLVLRSFDALSPDTEPRLSVAMGLTLGVLSFFVLIYFIQHVALSIKADQVIALVFDDLRENIERLYPLEYSLDELHQETRALNHEQVEEEPQPEPSLPKDFSKQAHMVRSRTSGYVQAMDNEWVVGVAEYRDMVVRMLVRPGDFIMAGGRIAEVWPYEKFDQDVAYKLRNSIVLGSDRTLYQDLEYAILQLVEVAVRALSPGINDPHTAIACVDRLGVALADLARRDMGSPWRLNKDGRVRVQFKSFTFEGAVEASFHKIRQAMVTAPTVGIHMLDVLVAIADVAPKQEQRDGLLEQGRMVLSALERVLGEENDIADSQSRFQKLRRVVHGAPVA</sequence>
<evidence type="ECO:0000256" key="1">
    <source>
        <dbReference type="SAM" id="Phobius"/>
    </source>
</evidence>
<dbReference type="Pfam" id="PF10011">
    <property type="entry name" value="DUF2254"/>
    <property type="match status" value="1"/>
</dbReference>
<dbReference type="InterPro" id="IPR018723">
    <property type="entry name" value="DUF2254_membrane"/>
</dbReference>
<evidence type="ECO:0000313" key="3">
    <source>
        <dbReference type="Proteomes" id="UP000503251"/>
    </source>
</evidence>
<reference evidence="2 3" key="1">
    <citation type="submission" date="2019-04" db="EMBL/GenBank/DDBJ databases">
        <title>Isolation and culture of sulfate reducing bacteria from the cold seep of the South China Sea.</title>
        <authorList>
            <person name="Sun C."/>
            <person name="Liu R."/>
        </authorList>
    </citation>
    <scope>NUCLEOTIDE SEQUENCE [LARGE SCALE GENOMIC DNA]</scope>
    <source>
        <strain evidence="2 3">CS1</strain>
    </source>
</reference>
<keyword evidence="1" id="KW-0472">Membrane</keyword>
<dbReference type="Proteomes" id="UP000503251">
    <property type="component" value="Chromosome"/>
</dbReference>
<protein>
    <submittedName>
        <fullName evidence="2">DUF2254 domain-containing protein</fullName>
    </submittedName>
</protein>
<feature type="transmembrane region" description="Helical" evidence="1">
    <location>
        <begin position="12"/>
        <end position="35"/>
    </location>
</feature>
<feature type="transmembrane region" description="Helical" evidence="1">
    <location>
        <begin position="141"/>
        <end position="160"/>
    </location>
</feature>
<gene>
    <name evidence="2" type="ORF">E8L03_10495</name>
</gene>
<proteinExistence type="predicted"/>
<name>A0ABX6NGI4_9BACT</name>
<keyword evidence="1" id="KW-1133">Transmembrane helix</keyword>
<keyword evidence="3" id="KW-1185">Reference proteome</keyword>
<feature type="transmembrane region" description="Helical" evidence="1">
    <location>
        <begin position="110"/>
        <end position="129"/>
    </location>
</feature>
<organism evidence="2 3">
    <name type="scientific">Oceanidesulfovibrio marinus</name>
    <dbReference type="NCBI Taxonomy" id="370038"/>
    <lineage>
        <taxon>Bacteria</taxon>
        <taxon>Pseudomonadati</taxon>
        <taxon>Thermodesulfobacteriota</taxon>
        <taxon>Desulfovibrionia</taxon>
        <taxon>Desulfovibrionales</taxon>
        <taxon>Desulfovibrionaceae</taxon>
        <taxon>Oceanidesulfovibrio</taxon>
    </lineage>
</organism>
<feature type="transmembrane region" description="Helical" evidence="1">
    <location>
        <begin position="68"/>
        <end position="89"/>
    </location>
</feature>